<gene>
    <name evidence="4" type="ORF">QWJ08_05800</name>
</gene>
<keyword evidence="5" id="KW-1185">Reference proteome</keyword>
<accession>A0ABT7XYS4</accession>
<feature type="domain" description="Outer membrane protein beta-barrel" evidence="3">
    <location>
        <begin position="6"/>
        <end position="157"/>
    </location>
</feature>
<dbReference type="SUPFAM" id="SSF56925">
    <property type="entry name" value="OMPA-like"/>
    <property type="match status" value="1"/>
</dbReference>
<comment type="caution">
    <text evidence="4">The sequence shown here is derived from an EMBL/GenBank/DDBJ whole genome shotgun (WGS) entry which is preliminary data.</text>
</comment>
<reference evidence="4" key="1">
    <citation type="submission" date="2024-05" db="EMBL/GenBank/DDBJ databases">
        <title>Genome Sequences of Four Agar- Degrading Marine Bacteria.</title>
        <authorList>
            <person name="Phillips E.K."/>
            <person name="Shaffer J.C."/>
            <person name="Henson M.W."/>
            <person name="Temperton B."/>
            <person name="Thrash C.J."/>
            <person name="Martin M.O."/>
        </authorList>
    </citation>
    <scope>NUCLEOTIDE SEQUENCE</scope>
    <source>
        <strain evidence="4">EKP203</strain>
    </source>
</reference>
<evidence type="ECO:0000256" key="2">
    <source>
        <dbReference type="SAM" id="SignalP"/>
    </source>
</evidence>
<evidence type="ECO:0000313" key="5">
    <source>
        <dbReference type="Proteomes" id="UP001169719"/>
    </source>
</evidence>
<dbReference type="Gene3D" id="2.40.160.20">
    <property type="match status" value="1"/>
</dbReference>
<dbReference type="InterPro" id="IPR011250">
    <property type="entry name" value="OMP/PagP_B-barrel"/>
</dbReference>
<dbReference type="Pfam" id="PF13505">
    <property type="entry name" value="OMP_b-brl"/>
    <property type="match status" value="1"/>
</dbReference>
<sequence length="158" mass="16473">MKKALLAVALMGVSATAAADSWIYAGASVGQSDLESSNDTAFSIHAGTGILPFIGLELGYANHGSFDIGEGKFDVESIYFAAKPSINFGPLQVYGKAGAHSWSASGIGNNKDSYDIMYGVGADYQVFGPLSVGAEYMVYDMNKGDIGTFAVTASLNFL</sequence>
<organism evidence="4 5">
    <name type="scientific">Vibrio agarivorans</name>
    <dbReference type="NCBI Taxonomy" id="153622"/>
    <lineage>
        <taxon>Bacteria</taxon>
        <taxon>Pseudomonadati</taxon>
        <taxon>Pseudomonadota</taxon>
        <taxon>Gammaproteobacteria</taxon>
        <taxon>Vibrionales</taxon>
        <taxon>Vibrionaceae</taxon>
        <taxon>Vibrio</taxon>
    </lineage>
</organism>
<keyword evidence="1 2" id="KW-0732">Signal</keyword>
<protein>
    <submittedName>
        <fullName evidence="4">Outer membrane beta-barrel protein</fullName>
    </submittedName>
</protein>
<feature type="chain" id="PRO_5047335035" evidence="2">
    <location>
        <begin position="20"/>
        <end position="158"/>
    </location>
</feature>
<name>A0ABT7XYS4_9VIBR</name>
<feature type="signal peptide" evidence="2">
    <location>
        <begin position="1"/>
        <end position="19"/>
    </location>
</feature>
<dbReference type="EMBL" id="JAUEOZ010000001">
    <property type="protein sequence ID" value="MDN2480902.1"/>
    <property type="molecule type" value="Genomic_DNA"/>
</dbReference>
<proteinExistence type="predicted"/>
<dbReference type="Proteomes" id="UP001169719">
    <property type="component" value="Unassembled WGS sequence"/>
</dbReference>
<evidence type="ECO:0000256" key="1">
    <source>
        <dbReference type="ARBA" id="ARBA00022729"/>
    </source>
</evidence>
<evidence type="ECO:0000313" key="4">
    <source>
        <dbReference type="EMBL" id="MDN2480902.1"/>
    </source>
</evidence>
<dbReference type="RefSeq" id="WP_289961057.1">
    <property type="nucleotide sequence ID" value="NZ_JAUEOZ010000001.1"/>
</dbReference>
<dbReference type="InterPro" id="IPR027385">
    <property type="entry name" value="Beta-barrel_OMP"/>
</dbReference>
<evidence type="ECO:0000259" key="3">
    <source>
        <dbReference type="Pfam" id="PF13505"/>
    </source>
</evidence>